<evidence type="ECO:0000313" key="2">
    <source>
        <dbReference type="Proteomes" id="UP000734854"/>
    </source>
</evidence>
<evidence type="ECO:0000313" key="1">
    <source>
        <dbReference type="EMBL" id="KAG6508441.1"/>
    </source>
</evidence>
<organism evidence="1 2">
    <name type="scientific">Zingiber officinale</name>
    <name type="common">Ginger</name>
    <name type="synonym">Amomum zingiber</name>
    <dbReference type="NCBI Taxonomy" id="94328"/>
    <lineage>
        <taxon>Eukaryota</taxon>
        <taxon>Viridiplantae</taxon>
        <taxon>Streptophyta</taxon>
        <taxon>Embryophyta</taxon>
        <taxon>Tracheophyta</taxon>
        <taxon>Spermatophyta</taxon>
        <taxon>Magnoliopsida</taxon>
        <taxon>Liliopsida</taxon>
        <taxon>Zingiberales</taxon>
        <taxon>Zingiberaceae</taxon>
        <taxon>Zingiber</taxon>
    </lineage>
</organism>
<protein>
    <submittedName>
        <fullName evidence="1">Uncharacterized protein</fullName>
    </submittedName>
</protein>
<dbReference type="EMBL" id="JACMSC010000009">
    <property type="protein sequence ID" value="KAG6508441.1"/>
    <property type="molecule type" value="Genomic_DNA"/>
</dbReference>
<name>A0A8J5GKU0_ZINOF</name>
<reference evidence="1 2" key="1">
    <citation type="submission" date="2020-08" db="EMBL/GenBank/DDBJ databases">
        <title>Plant Genome Project.</title>
        <authorList>
            <person name="Zhang R.-G."/>
        </authorList>
    </citation>
    <scope>NUCLEOTIDE SEQUENCE [LARGE SCALE GENOMIC DNA]</scope>
    <source>
        <tissue evidence="1">Rhizome</tissue>
    </source>
</reference>
<dbReference type="Proteomes" id="UP000734854">
    <property type="component" value="Unassembled WGS sequence"/>
</dbReference>
<accession>A0A8J5GKU0</accession>
<sequence>MIKLWNEKFESRARKTRRLSCKQWKGIDKRKGRILWVRLVVSKGERVHVNSLMDCSHARVELRRRCRVASVAKTASMPALGKTTSKNPIFPVMAAANRYFQRPLDSLRCKLKKPLFKDDARAKKRRREGWWKSALLFWKQSHEAAGGGTSDEQWRSHTQLPPVYATEIGGRGARRPKAALLLAAAEVGAEAAAGMAYQRLSDPGGGHRAAPIYIVT</sequence>
<dbReference type="AlphaFoldDB" id="A0A8J5GKU0"/>
<gene>
    <name evidence="1" type="ORF">ZIOFF_033815</name>
</gene>
<comment type="caution">
    <text evidence="1">The sequence shown here is derived from an EMBL/GenBank/DDBJ whole genome shotgun (WGS) entry which is preliminary data.</text>
</comment>
<keyword evidence="2" id="KW-1185">Reference proteome</keyword>
<proteinExistence type="predicted"/>